<dbReference type="Gene3D" id="1.25.10.10">
    <property type="entry name" value="Leucine-rich Repeat Variant"/>
    <property type="match status" value="1"/>
</dbReference>
<dbReference type="RefSeq" id="XP_001023253.1">
    <property type="nucleotide sequence ID" value="XM_001023253.1"/>
</dbReference>
<dbReference type="InterPro" id="IPR019734">
    <property type="entry name" value="TPR_rpt"/>
</dbReference>
<feature type="region of interest" description="Disordered" evidence="2">
    <location>
        <begin position="352"/>
        <end position="494"/>
    </location>
</feature>
<dbReference type="eggNOG" id="KOG0548">
    <property type="taxonomic scope" value="Eukaryota"/>
</dbReference>
<dbReference type="GO" id="GO:0070286">
    <property type="term" value="P:axonemal dynein complex assembly"/>
    <property type="evidence" value="ECO:0007669"/>
    <property type="project" value="TreeGrafter"/>
</dbReference>
<reference evidence="4" key="1">
    <citation type="journal article" date="2006" name="PLoS Biol.">
        <title>Macronuclear genome sequence of the ciliate Tetrahymena thermophila, a model eukaryote.</title>
        <authorList>
            <person name="Eisen J.A."/>
            <person name="Coyne R.S."/>
            <person name="Wu M."/>
            <person name="Wu D."/>
            <person name="Thiagarajan M."/>
            <person name="Wortman J.R."/>
            <person name="Badger J.H."/>
            <person name="Ren Q."/>
            <person name="Amedeo P."/>
            <person name="Jones K.M."/>
            <person name="Tallon L.J."/>
            <person name="Delcher A.L."/>
            <person name="Salzberg S.L."/>
            <person name="Silva J.C."/>
            <person name="Haas B.J."/>
            <person name="Majoros W.H."/>
            <person name="Farzad M."/>
            <person name="Carlton J.M."/>
            <person name="Smith R.K. Jr."/>
            <person name="Garg J."/>
            <person name="Pearlman R.E."/>
            <person name="Karrer K.M."/>
            <person name="Sun L."/>
            <person name="Manning G."/>
            <person name="Elde N.C."/>
            <person name="Turkewitz A.P."/>
            <person name="Asai D.J."/>
            <person name="Wilkes D.E."/>
            <person name="Wang Y."/>
            <person name="Cai H."/>
            <person name="Collins K."/>
            <person name="Stewart B.A."/>
            <person name="Lee S.R."/>
            <person name="Wilamowska K."/>
            <person name="Weinberg Z."/>
            <person name="Ruzzo W.L."/>
            <person name="Wloga D."/>
            <person name="Gaertig J."/>
            <person name="Frankel J."/>
            <person name="Tsao C.-C."/>
            <person name="Gorovsky M.A."/>
            <person name="Keeling P.J."/>
            <person name="Waller R.F."/>
            <person name="Patron N.J."/>
            <person name="Cherry J.M."/>
            <person name="Stover N.A."/>
            <person name="Krieger C.J."/>
            <person name="del Toro C."/>
            <person name="Ryder H.F."/>
            <person name="Williamson S.C."/>
            <person name="Barbeau R.A."/>
            <person name="Hamilton E.P."/>
            <person name="Orias E."/>
        </authorList>
    </citation>
    <scope>NUCLEOTIDE SEQUENCE [LARGE SCALE GENOMIC DNA]</scope>
    <source>
        <strain evidence="4">SB210</strain>
    </source>
</reference>
<dbReference type="OMA" id="VIEYAEC"/>
<dbReference type="InterPro" id="IPR016024">
    <property type="entry name" value="ARM-type_fold"/>
</dbReference>
<organism evidence="3 4">
    <name type="scientific">Tetrahymena thermophila (strain SB210)</name>
    <dbReference type="NCBI Taxonomy" id="312017"/>
    <lineage>
        <taxon>Eukaryota</taxon>
        <taxon>Sar</taxon>
        <taxon>Alveolata</taxon>
        <taxon>Ciliophora</taxon>
        <taxon>Intramacronucleata</taxon>
        <taxon>Oligohymenophorea</taxon>
        <taxon>Hymenostomatida</taxon>
        <taxon>Tetrahymenina</taxon>
        <taxon>Tetrahymenidae</taxon>
        <taxon>Tetrahymena</taxon>
    </lineage>
</organism>
<name>I7M9X7_TETTS</name>
<protein>
    <submittedName>
        <fullName evidence="3">Tetratricopeptide repeat protein</fullName>
    </submittedName>
</protein>
<proteinExistence type="predicted"/>
<feature type="compositionally biased region" description="Basic and acidic residues" evidence="2">
    <location>
        <begin position="406"/>
        <end position="442"/>
    </location>
</feature>
<dbReference type="PANTHER" id="PTHR46540:SF1">
    <property type="entry name" value="TETRATRICOPEPTIDE REPEAT PROTEIN 12"/>
    <property type="match status" value="1"/>
</dbReference>
<accession>I7M9X7</accession>
<dbReference type="Pfam" id="PF13181">
    <property type="entry name" value="TPR_8"/>
    <property type="match status" value="1"/>
</dbReference>
<feature type="compositionally biased region" description="Polar residues" evidence="2">
    <location>
        <begin position="443"/>
        <end position="481"/>
    </location>
</feature>
<dbReference type="InterPro" id="IPR043195">
    <property type="entry name" value="TTC12"/>
</dbReference>
<dbReference type="Proteomes" id="UP000009168">
    <property type="component" value="Unassembled WGS sequence"/>
</dbReference>
<feature type="compositionally biased region" description="Basic and acidic residues" evidence="2">
    <location>
        <begin position="39"/>
        <end position="69"/>
    </location>
</feature>
<feature type="compositionally biased region" description="Acidic residues" evidence="2">
    <location>
        <begin position="373"/>
        <end position="383"/>
    </location>
</feature>
<evidence type="ECO:0000256" key="1">
    <source>
        <dbReference type="PROSITE-ProRule" id="PRU00339"/>
    </source>
</evidence>
<dbReference type="KEGG" id="tet:TTHERM_00494690"/>
<dbReference type="OrthoDB" id="2942533at2759"/>
<dbReference type="GO" id="GO:0005737">
    <property type="term" value="C:cytoplasm"/>
    <property type="evidence" value="ECO:0007669"/>
    <property type="project" value="TreeGrafter"/>
</dbReference>
<sequence>MNIQDQDDLDAWLVEVELASQKIKDLAQGKVKVEDFDRKEKERLRKKEEEKRKKEQEEERLRMEEYERKKQGRKGKGVENNYLSFCKFCFWEYELPTPQCIRCNKDTITYDQRMEELKGKVDDYKKHKVKRDERKKKWELWKKTQSMLWKKTSTNYSKWDYYTSESDSEPENSEPVVPKDDPNFKALEMDIEQRKKKRANDRIIAEGYKQKGNDAMAKEDYKQAVEMYSLGLDSMKDIKALWTNRALAYIKLKKYSKAIEDCTRILDYCECFEEGYTKSRDSAFKAFLRRSYARKEKKDYKQALDDILEALKLYPNDKAALDLKTELEFIQKHKEQASKLLPKHEFEVLNPQSENQQKNQAEVQNAENKKQENEDEDEEDQDLEERKVENRTDQKQAKVPLSEKQTNQHELNEVVKDQKESVELQQKPVDEQDKTLDQKAKLQEQNIDQTQQNGCQSEQKQVKTESQPEQNNNKENIQTENQNKDEGDIKKRAQKVDRNRNYKKCVDYFMAKDASEIDDDDLKEIVEHIARNNEAKIYFFEKKATARIENLLKLKKQCYLLANTLIDDNILYQTQFLKNECHLLIQSRVQELLSENQNQASGNYSEIEDAFEVLNTLSTLEQTRNKLSSDKKTIEFVKNMWEPLVKIYQKEPYITSNYLIFVSNMCYGQTTVKKNLITDLNKILNDLNNIMQNEKKKFSFESLRENCYNLIANLLTEESVRLLFSQDKYTQVLETVIMRITYYDLAQNPKYLKSAEAALALLVNISFQATPQMQVILKRLCTDLIIIGRFFKLNWRNQQYFEVYNRSLQILAKLDYTDSKLAERLFELQDMFENEKFAGHLIRLYANITTNPSQVAILKDSKKVDFKNLSKILKKYMNQDEETKFCNSCNLASYINEFVPDLLIEYKETIPRLITVCKEKTGNLRKNAAIFLAKLAKNQQNLEVIRSLHGIEILHSITSLVVQK</sequence>
<dbReference type="InterPro" id="IPR011989">
    <property type="entry name" value="ARM-like"/>
</dbReference>
<dbReference type="GeneID" id="7840623"/>
<dbReference type="GO" id="GO:0005813">
    <property type="term" value="C:centrosome"/>
    <property type="evidence" value="ECO:0007669"/>
    <property type="project" value="TreeGrafter"/>
</dbReference>
<dbReference type="GO" id="GO:0007288">
    <property type="term" value="P:sperm axoneme assembly"/>
    <property type="evidence" value="ECO:0007669"/>
    <property type="project" value="TreeGrafter"/>
</dbReference>
<feature type="repeat" description="TPR" evidence="1">
    <location>
        <begin position="284"/>
        <end position="317"/>
    </location>
</feature>
<keyword evidence="1" id="KW-0802">TPR repeat</keyword>
<evidence type="ECO:0000313" key="3">
    <source>
        <dbReference type="EMBL" id="EAS03008.1"/>
    </source>
</evidence>
<dbReference type="STRING" id="312017.I7M9X7"/>
<dbReference type="PROSITE" id="PS50005">
    <property type="entry name" value="TPR"/>
    <property type="match status" value="1"/>
</dbReference>
<feature type="compositionally biased region" description="Basic and acidic residues" evidence="2">
    <location>
        <begin position="482"/>
        <end position="494"/>
    </location>
</feature>
<dbReference type="HOGENOM" id="CLU_336938_0_0_1"/>
<gene>
    <name evidence="3" type="ORF">TTHERM_00494690</name>
</gene>
<dbReference type="SUPFAM" id="SSF48371">
    <property type="entry name" value="ARM repeat"/>
    <property type="match status" value="1"/>
</dbReference>
<keyword evidence="4" id="KW-1185">Reference proteome</keyword>
<dbReference type="InterPro" id="IPR011990">
    <property type="entry name" value="TPR-like_helical_dom_sf"/>
</dbReference>
<evidence type="ECO:0000313" key="4">
    <source>
        <dbReference type="Proteomes" id="UP000009168"/>
    </source>
</evidence>
<dbReference type="PANTHER" id="PTHR46540">
    <property type="entry name" value="TETRATRICOPEPTIDE REPEAT PROTEIN 12"/>
    <property type="match status" value="1"/>
</dbReference>
<evidence type="ECO:0000256" key="2">
    <source>
        <dbReference type="SAM" id="MobiDB-lite"/>
    </source>
</evidence>
<dbReference type="InParanoid" id="I7M9X7"/>
<feature type="compositionally biased region" description="Polar residues" evidence="2">
    <location>
        <begin position="352"/>
        <end position="361"/>
    </location>
</feature>
<dbReference type="AlphaFoldDB" id="I7M9X7"/>
<dbReference type="EMBL" id="GG662512">
    <property type="protein sequence ID" value="EAS03008.1"/>
    <property type="molecule type" value="Genomic_DNA"/>
</dbReference>
<feature type="compositionally biased region" description="Basic and acidic residues" evidence="2">
    <location>
        <begin position="384"/>
        <end position="396"/>
    </location>
</feature>
<dbReference type="SUPFAM" id="SSF48452">
    <property type="entry name" value="TPR-like"/>
    <property type="match status" value="1"/>
</dbReference>
<feature type="region of interest" description="Disordered" evidence="2">
    <location>
        <begin position="39"/>
        <end position="70"/>
    </location>
</feature>
<dbReference type="SMART" id="SM00028">
    <property type="entry name" value="TPR"/>
    <property type="match status" value="3"/>
</dbReference>
<dbReference type="Gene3D" id="1.25.40.10">
    <property type="entry name" value="Tetratricopeptide repeat domain"/>
    <property type="match status" value="1"/>
</dbReference>